<accession>A0ABW2MAK8</accession>
<evidence type="ECO:0000313" key="2">
    <source>
        <dbReference type="EMBL" id="MFC7350580.1"/>
    </source>
</evidence>
<gene>
    <name evidence="2" type="ORF">ACFQW9_08035</name>
</gene>
<evidence type="ECO:0000256" key="1">
    <source>
        <dbReference type="SAM" id="SignalP"/>
    </source>
</evidence>
<comment type="caution">
    <text evidence="2">The sequence shown here is derived from an EMBL/GenBank/DDBJ whole genome shotgun (WGS) entry which is preliminary data.</text>
</comment>
<feature type="chain" id="PRO_5047265509" description="Secreted protein" evidence="1">
    <location>
        <begin position="28"/>
        <end position="131"/>
    </location>
</feature>
<sequence>MSVLGRAAVAAVSAVALVGMMASPASAADKTLSLGAAGYMKFIDKGDIFKVCDTRAEGSGVYGTLWYDSFVTTGGYKRVFNLSDGGDKGCGRKVHDIGNGGHYVMTVCPGRYPTNPWDLEGSCTHSGGFNE</sequence>
<name>A0ABW2MAK8_9ACTN</name>
<dbReference type="RefSeq" id="WP_030079045.1">
    <property type="nucleotide sequence ID" value="NZ_JBHTCK010000002.1"/>
</dbReference>
<protein>
    <recommendedName>
        <fullName evidence="4">Secreted protein</fullName>
    </recommendedName>
</protein>
<evidence type="ECO:0000313" key="3">
    <source>
        <dbReference type="Proteomes" id="UP001596509"/>
    </source>
</evidence>
<proteinExistence type="predicted"/>
<reference evidence="3" key="1">
    <citation type="journal article" date="2019" name="Int. J. Syst. Evol. Microbiol.">
        <title>The Global Catalogue of Microorganisms (GCM) 10K type strain sequencing project: providing services to taxonomists for standard genome sequencing and annotation.</title>
        <authorList>
            <consortium name="The Broad Institute Genomics Platform"/>
            <consortium name="The Broad Institute Genome Sequencing Center for Infectious Disease"/>
            <person name="Wu L."/>
            <person name="Ma J."/>
        </authorList>
    </citation>
    <scope>NUCLEOTIDE SEQUENCE [LARGE SCALE GENOMIC DNA]</scope>
    <source>
        <strain evidence="3">ICMP 19430</strain>
    </source>
</reference>
<dbReference type="EMBL" id="JBHTCK010000002">
    <property type="protein sequence ID" value="MFC7350580.1"/>
    <property type="molecule type" value="Genomic_DNA"/>
</dbReference>
<keyword evidence="1" id="KW-0732">Signal</keyword>
<dbReference type="Proteomes" id="UP001596509">
    <property type="component" value="Unassembled WGS sequence"/>
</dbReference>
<feature type="signal peptide" evidence="1">
    <location>
        <begin position="1"/>
        <end position="27"/>
    </location>
</feature>
<keyword evidence="3" id="KW-1185">Reference proteome</keyword>
<evidence type="ECO:0008006" key="4">
    <source>
        <dbReference type="Google" id="ProtNLM"/>
    </source>
</evidence>
<organism evidence="2 3">
    <name type="scientific">Streptomyces caviscabies</name>
    <dbReference type="NCBI Taxonomy" id="90079"/>
    <lineage>
        <taxon>Bacteria</taxon>
        <taxon>Bacillati</taxon>
        <taxon>Actinomycetota</taxon>
        <taxon>Actinomycetes</taxon>
        <taxon>Kitasatosporales</taxon>
        <taxon>Streptomycetaceae</taxon>
        <taxon>Streptomyces</taxon>
    </lineage>
</organism>